<dbReference type="InterPro" id="IPR052710">
    <property type="entry name" value="CAAX_protease"/>
</dbReference>
<dbReference type="STRING" id="1297750.SAMN05444405_11767"/>
<sequence length="297" mass="33632">MRRGTFENYSGFAKISLLALVFIFFTLFCAIILKLEVLSFSGMKEGNLLRLTLFTQDLIIFISTPLLTQFFLWKDSTKKSLQLRTPNLIILALGVMAIISISPLIDVLSTWNQGLQLPESLRSIEDWMINTEKAAEVATNTLLNTDSWGGFVMNIIIIAIMAGIGEELMFRGVIQKILIGWTKNIHLGILYTAIIFSAIHFQFYGFVPRMILGMVLGYLYIWSKSLWVPVIAHAINNALTVTFTPNAFNKGNELVKIVSNNQNSIGYIVAGIFVFTFCMWRIWKYYQIQSALSVLDE</sequence>
<feature type="transmembrane region" description="Helical" evidence="1">
    <location>
        <begin position="85"/>
        <end position="105"/>
    </location>
</feature>
<protein>
    <recommendedName>
        <fullName evidence="2">CAAX prenyl protease 2/Lysostaphin resistance protein A-like domain-containing protein</fullName>
    </recommendedName>
</protein>
<name>A0A1M5FQG8_9BACE</name>
<dbReference type="AlphaFoldDB" id="A0A1M5FQG8"/>
<evidence type="ECO:0000313" key="3">
    <source>
        <dbReference type="EMBL" id="SHF93736.1"/>
    </source>
</evidence>
<dbReference type="EMBL" id="FQTV01000017">
    <property type="protein sequence ID" value="SHF93736.1"/>
    <property type="molecule type" value="Genomic_DNA"/>
</dbReference>
<keyword evidence="1" id="KW-0812">Transmembrane</keyword>
<dbReference type="Proteomes" id="UP000184509">
    <property type="component" value="Unassembled WGS sequence"/>
</dbReference>
<evidence type="ECO:0000313" key="4">
    <source>
        <dbReference type="Proteomes" id="UP000184509"/>
    </source>
</evidence>
<dbReference type="GO" id="GO:0080120">
    <property type="term" value="P:CAAX-box protein maturation"/>
    <property type="evidence" value="ECO:0007669"/>
    <property type="project" value="UniProtKB-ARBA"/>
</dbReference>
<reference evidence="4" key="1">
    <citation type="submission" date="2016-11" db="EMBL/GenBank/DDBJ databases">
        <authorList>
            <person name="Varghese N."/>
            <person name="Submissions S."/>
        </authorList>
    </citation>
    <scope>NUCLEOTIDE SEQUENCE [LARGE SCALE GENOMIC DNA]</scope>
    <source>
        <strain evidence="4">DSM 26991</strain>
    </source>
</reference>
<gene>
    <name evidence="3" type="ORF">SAMN05444405_11767</name>
</gene>
<feature type="transmembrane region" description="Helical" evidence="1">
    <location>
        <begin position="53"/>
        <end position="73"/>
    </location>
</feature>
<evidence type="ECO:0000256" key="1">
    <source>
        <dbReference type="SAM" id="Phobius"/>
    </source>
</evidence>
<evidence type="ECO:0000259" key="2">
    <source>
        <dbReference type="Pfam" id="PF02517"/>
    </source>
</evidence>
<dbReference type="PANTHER" id="PTHR36435:SF1">
    <property type="entry name" value="CAAX AMINO TERMINAL PROTEASE FAMILY PROTEIN"/>
    <property type="match status" value="1"/>
</dbReference>
<feature type="transmembrane region" description="Helical" evidence="1">
    <location>
        <begin position="185"/>
        <end position="206"/>
    </location>
</feature>
<dbReference type="PANTHER" id="PTHR36435">
    <property type="entry name" value="SLR1288 PROTEIN"/>
    <property type="match status" value="1"/>
</dbReference>
<keyword evidence="1" id="KW-0472">Membrane</keyword>
<keyword evidence="1" id="KW-1133">Transmembrane helix</keyword>
<feature type="transmembrane region" description="Helical" evidence="1">
    <location>
        <begin position="265"/>
        <end position="283"/>
    </location>
</feature>
<keyword evidence="4" id="KW-1185">Reference proteome</keyword>
<proteinExistence type="predicted"/>
<dbReference type="InterPro" id="IPR003675">
    <property type="entry name" value="Rce1/LyrA-like_dom"/>
</dbReference>
<organism evidence="3 4">
    <name type="scientific">Bacteroides luti</name>
    <dbReference type="NCBI Taxonomy" id="1297750"/>
    <lineage>
        <taxon>Bacteria</taxon>
        <taxon>Pseudomonadati</taxon>
        <taxon>Bacteroidota</taxon>
        <taxon>Bacteroidia</taxon>
        <taxon>Bacteroidales</taxon>
        <taxon>Bacteroidaceae</taxon>
        <taxon>Bacteroides</taxon>
    </lineage>
</organism>
<feature type="transmembrane region" description="Helical" evidence="1">
    <location>
        <begin position="12"/>
        <end position="33"/>
    </location>
</feature>
<dbReference type="OrthoDB" id="1523022at2"/>
<feature type="transmembrane region" description="Helical" evidence="1">
    <location>
        <begin position="147"/>
        <end position="164"/>
    </location>
</feature>
<dbReference type="Pfam" id="PF02517">
    <property type="entry name" value="Rce1-like"/>
    <property type="match status" value="1"/>
</dbReference>
<feature type="domain" description="CAAX prenyl protease 2/Lysostaphin resistance protein A-like" evidence="2">
    <location>
        <begin position="150"/>
        <end position="239"/>
    </location>
</feature>
<accession>A0A1M5FQG8</accession>
<dbReference type="RefSeq" id="WP_073403497.1">
    <property type="nucleotide sequence ID" value="NZ_FQTV01000017.1"/>
</dbReference>
<dbReference type="GO" id="GO:0004175">
    <property type="term" value="F:endopeptidase activity"/>
    <property type="evidence" value="ECO:0007669"/>
    <property type="project" value="UniProtKB-ARBA"/>
</dbReference>